<proteinExistence type="predicted"/>
<dbReference type="InterPro" id="IPR009506">
    <property type="entry name" value="YjiS-like"/>
</dbReference>
<dbReference type="EMBL" id="FNYD01000015">
    <property type="protein sequence ID" value="SEK05691.1"/>
    <property type="molecule type" value="Genomic_DNA"/>
</dbReference>
<evidence type="ECO:0000313" key="3">
    <source>
        <dbReference type="Proteomes" id="UP000199379"/>
    </source>
</evidence>
<accession>A0A1H7DVC2</accession>
<sequence length="71" mass="8126">MAYANITEHLGHGLTARIRTALDAYKAARTQRAEYRRTVDELSNLSDRELTDLGLGRYDIPEVARRHVYGH</sequence>
<gene>
    <name evidence="2" type="ORF">SAMN05444007_11524</name>
</gene>
<dbReference type="OrthoDB" id="8244198at2"/>
<dbReference type="Pfam" id="PF06568">
    <property type="entry name" value="YjiS-like"/>
    <property type="match status" value="1"/>
</dbReference>
<keyword evidence="3" id="KW-1185">Reference proteome</keyword>
<evidence type="ECO:0000259" key="1">
    <source>
        <dbReference type="Pfam" id="PF06568"/>
    </source>
</evidence>
<evidence type="ECO:0000313" key="2">
    <source>
        <dbReference type="EMBL" id="SEK05691.1"/>
    </source>
</evidence>
<dbReference type="AlphaFoldDB" id="A0A1H7DVC2"/>
<organism evidence="2 3">
    <name type="scientific">Cribrihabitans marinus</name>
    <dbReference type="NCBI Taxonomy" id="1227549"/>
    <lineage>
        <taxon>Bacteria</taxon>
        <taxon>Pseudomonadati</taxon>
        <taxon>Pseudomonadota</taxon>
        <taxon>Alphaproteobacteria</taxon>
        <taxon>Rhodobacterales</taxon>
        <taxon>Paracoccaceae</taxon>
        <taxon>Cribrihabitans</taxon>
    </lineage>
</organism>
<dbReference type="RefSeq" id="WP_092371008.1">
    <property type="nucleotide sequence ID" value="NZ_BMGV01000014.1"/>
</dbReference>
<reference evidence="2 3" key="1">
    <citation type="submission" date="2016-10" db="EMBL/GenBank/DDBJ databases">
        <authorList>
            <person name="de Groot N.N."/>
        </authorList>
    </citation>
    <scope>NUCLEOTIDE SEQUENCE [LARGE SCALE GENOMIC DNA]</scope>
    <source>
        <strain evidence="2 3">DSM 29340</strain>
    </source>
</reference>
<name>A0A1H7DVC2_9RHOB</name>
<dbReference type="STRING" id="1227549.SAMN05444007_11524"/>
<dbReference type="Proteomes" id="UP000199379">
    <property type="component" value="Unassembled WGS sequence"/>
</dbReference>
<feature type="domain" description="YjiS-like" evidence="1">
    <location>
        <begin position="27"/>
        <end position="60"/>
    </location>
</feature>
<protein>
    <recommendedName>
        <fullName evidence="1">YjiS-like domain-containing protein</fullName>
    </recommendedName>
</protein>